<dbReference type="InterPro" id="IPR011032">
    <property type="entry name" value="GroES-like_sf"/>
</dbReference>
<feature type="domain" description="Enoyl reductase (ER)" evidence="1">
    <location>
        <begin position="18"/>
        <end position="359"/>
    </location>
</feature>
<sequence>MATPSDLPNQQWTSNLTGTSSLTLRTVPLPLPLPSCLGPDEVLVKIHSVSLNFKDAETVNGQFTHHKSISLPDEIVPCSDAAGSIFRIGAQVRRWQVGDRVLSVGVPDFWTGVLTEELLRGGIGASGKGVLCQYRVFKDYALVPTPAYMSDDEACTLQVAGTTAWMAMNGLRPLGHPGGQGETVLLQGTGGVSMQGLLIAKASGAEVIITSSSDRKLAQAKALGADHIINYKTTPAWDEEILRLTHGRGVDLIFENGGALTTVKSFNALKMGGTIVGIGYVSGKIDPPDERVNINVMVIKKNATYKGLINGPRERLDEMLAFYEKHQLRPVIDRVFAFEDAKAAFAYLESGGHFGKIIIKVA</sequence>
<dbReference type="SUPFAM" id="SSF51735">
    <property type="entry name" value="NAD(P)-binding Rossmann-fold domains"/>
    <property type="match status" value="1"/>
</dbReference>
<dbReference type="PANTHER" id="PTHR45033:SF1">
    <property type="entry name" value="OXIDOREDUCTASE (EUROFUNG)"/>
    <property type="match status" value="1"/>
</dbReference>
<dbReference type="STRING" id="1849047.A0A3D8RT07"/>
<dbReference type="InterPro" id="IPR036291">
    <property type="entry name" value="NAD(P)-bd_dom_sf"/>
</dbReference>
<protein>
    <submittedName>
        <fullName evidence="2">Quinone reductase</fullName>
    </submittedName>
</protein>
<dbReference type="InterPro" id="IPR020843">
    <property type="entry name" value="ER"/>
</dbReference>
<dbReference type="OrthoDB" id="3509362at2759"/>
<organism evidence="2 3">
    <name type="scientific">Coleophoma cylindrospora</name>
    <dbReference type="NCBI Taxonomy" id="1849047"/>
    <lineage>
        <taxon>Eukaryota</taxon>
        <taxon>Fungi</taxon>
        <taxon>Dikarya</taxon>
        <taxon>Ascomycota</taxon>
        <taxon>Pezizomycotina</taxon>
        <taxon>Leotiomycetes</taxon>
        <taxon>Helotiales</taxon>
        <taxon>Dermateaceae</taxon>
        <taxon>Coleophoma</taxon>
    </lineage>
</organism>
<dbReference type="EMBL" id="PDLM01000005">
    <property type="protein sequence ID" value="RDW77098.1"/>
    <property type="molecule type" value="Genomic_DNA"/>
</dbReference>
<dbReference type="Pfam" id="PF08240">
    <property type="entry name" value="ADH_N"/>
    <property type="match status" value="1"/>
</dbReference>
<dbReference type="GO" id="GO:0016491">
    <property type="term" value="F:oxidoreductase activity"/>
    <property type="evidence" value="ECO:0007669"/>
    <property type="project" value="InterPro"/>
</dbReference>
<dbReference type="AlphaFoldDB" id="A0A3D8RT07"/>
<evidence type="ECO:0000313" key="3">
    <source>
        <dbReference type="Proteomes" id="UP000256645"/>
    </source>
</evidence>
<dbReference type="CDD" id="cd08276">
    <property type="entry name" value="MDR7"/>
    <property type="match status" value="1"/>
</dbReference>
<name>A0A3D8RT07_9HELO</name>
<dbReference type="Gene3D" id="3.40.50.720">
    <property type="entry name" value="NAD(P)-binding Rossmann-like Domain"/>
    <property type="match status" value="1"/>
</dbReference>
<evidence type="ECO:0000259" key="1">
    <source>
        <dbReference type="SMART" id="SM00829"/>
    </source>
</evidence>
<keyword evidence="3" id="KW-1185">Reference proteome</keyword>
<comment type="caution">
    <text evidence="2">The sequence shown here is derived from an EMBL/GenBank/DDBJ whole genome shotgun (WGS) entry which is preliminary data.</text>
</comment>
<dbReference type="SUPFAM" id="SSF50129">
    <property type="entry name" value="GroES-like"/>
    <property type="match status" value="1"/>
</dbReference>
<dbReference type="PANTHER" id="PTHR45033">
    <property type="match status" value="1"/>
</dbReference>
<dbReference type="InterPro" id="IPR013149">
    <property type="entry name" value="ADH-like_C"/>
</dbReference>
<proteinExistence type="predicted"/>
<dbReference type="Gene3D" id="3.90.180.10">
    <property type="entry name" value="Medium-chain alcohol dehydrogenases, catalytic domain"/>
    <property type="match status" value="1"/>
</dbReference>
<reference evidence="2 3" key="1">
    <citation type="journal article" date="2018" name="IMA Fungus">
        <title>IMA Genome-F 9: Draft genome sequence of Annulohypoxylon stygium, Aspergillus mulundensis, Berkeleyomyces basicola (syn. Thielaviopsis basicola), Ceratocystis smalleyi, two Cercospora beticola strains, Coleophoma cylindrospora, Fusarium fracticaudum, Phialophora cf. hyalina, and Morchella septimelata.</title>
        <authorList>
            <person name="Wingfield B.D."/>
            <person name="Bills G.F."/>
            <person name="Dong Y."/>
            <person name="Huang W."/>
            <person name="Nel W.J."/>
            <person name="Swalarsk-Parry B.S."/>
            <person name="Vaghefi N."/>
            <person name="Wilken P.M."/>
            <person name="An Z."/>
            <person name="de Beer Z.W."/>
            <person name="De Vos L."/>
            <person name="Chen L."/>
            <person name="Duong T.A."/>
            <person name="Gao Y."/>
            <person name="Hammerbacher A."/>
            <person name="Kikkert J.R."/>
            <person name="Li Y."/>
            <person name="Li H."/>
            <person name="Li K."/>
            <person name="Li Q."/>
            <person name="Liu X."/>
            <person name="Ma X."/>
            <person name="Naidoo K."/>
            <person name="Pethybridge S.J."/>
            <person name="Sun J."/>
            <person name="Steenkamp E.T."/>
            <person name="van der Nest M.A."/>
            <person name="van Wyk S."/>
            <person name="Wingfield M.J."/>
            <person name="Xiong C."/>
            <person name="Yue Q."/>
            <person name="Zhang X."/>
        </authorList>
    </citation>
    <scope>NUCLEOTIDE SEQUENCE [LARGE SCALE GENOMIC DNA]</scope>
    <source>
        <strain evidence="2 3">BP6252</strain>
    </source>
</reference>
<dbReference type="InterPro" id="IPR013154">
    <property type="entry name" value="ADH-like_N"/>
</dbReference>
<dbReference type="SMART" id="SM00829">
    <property type="entry name" value="PKS_ER"/>
    <property type="match status" value="1"/>
</dbReference>
<evidence type="ECO:0000313" key="2">
    <source>
        <dbReference type="EMBL" id="RDW77098.1"/>
    </source>
</evidence>
<dbReference type="Pfam" id="PF00107">
    <property type="entry name" value="ADH_zinc_N"/>
    <property type="match status" value="1"/>
</dbReference>
<accession>A0A3D8RT07</accession>
<dbReference type="InterPro" id="IPR052711">
    <property type="entry name" value="Zinc_ADH-like"/>
</dbReference>
<dbReference type="Proteomes" id="UP000256645">
    <property type="component" value="Unassembled WGS sequence"/>
</dbReference>
<gene>
    <name evidence="2" type="ORF">BP6252_05151</name>
</gene>